<organism evidence="2 3">
    <name type="scientific">Porphyridium purpureum</name>
    <name type="common">Red alga</name>
    <name type="synonym">Porphyridium cruentum</name>
    <dbReference type="NCBI Taxonomy" id="35688"/>
    <lineage>
        <taxon>Eukaryota</taxon>
        <taxon>Rhodophyta</taxon>
        <taxon>Bangiophyceae</taxon>
        <taxon>Porphyridiales</taxon>
        <taxon>Porphyridiaceae</taxon>
        <taxon>Porphyridium</taxon>
    </lineage>
</organism>
<reference evidence="3" key="1">
    <citation type="journal article" date="2019" name="Nat. Commun.">
        <title>Expansion of phycobilisome linker gene families in mesophilic red algae.</title>
        <authorList>
            <person name="Lee J."/>
            <person name="Kim D."/>
            <person name="Bhattacharya D."/>
            <person name="Yoon H.S."/>
        </authorList>
    </citation>
    <scope>NUCLEOTIDE SEQUENCE [LARGE SCALE GENOMIC DNA]</scope>
    <source>
        <strain evidence="3">CCMP 1328</strain>
    </source>
</reference>
<evidence type="ECO:0008006" key="4">
    <source>
        <dbReference type="Google" id="ProtNLM"/>
    </source>
</evidence>
<sequence length="186" mass="20164">MTTQAWLCGSLVISTVLCSLVGGLVFTFAIVVMPGIATLDDRAFLRAFQVMDGVIQNNQPVFMFVWLSSIPALLIAGGVSVFGSGDMVVRMLGALATALYIFGVQWPTKTINIPLNNALKHMQLDLMSDAELRTARVQFEAPWVKWNAIRTAFALITTTLLIIIALRVNGGGGGQHRAAERYTPIP</sequence>
<accession>A0A5J4YRN6</accession>
<dbReference type="EMBL" id="VRMN01000007">
    <property type="protein sequence ID" value="KAA8493453.1"/>
    <property type="molecule type" value="Genomic_DNA"/>
</dbReference>
<dbReference type="AlphaFoldDB" id="A0A5J4YRN6"/>
<dbReference type="OrthoDB" id="10560813at2759"/>
<keyword evidence="1" id="KW-0472">Membrane</keyword>
<dbReference type="Pfam" id="PF08592">
    <property type="entry name" value="Anthrone_oxy"/>
    <property type="match status" value="1"/>
</dbReference>
<name>A0A5J4YRN6_PORPP</name>
<keyword evidence="1" id="KW-0812">Transmembrane</keyword>
<feature type="transmembrane region" description="Helical" evidence="1">
    <location>
        <begin position="12"/>
        <end position="36"/>
    </location>
</feature>
<feature type="transmembrane region" description="Helical" evidence="1">
    <location>
        <begin position="88"/>
        <end position="106"/>
    </location>
</feature>
<keyword evidence="1" id="KW-1133">Transmembrane helix</keyword>
<protein>
    <recommendedName>
        <fullName evidence="4">DUF1772 domain-containing protein</fullName>
    </recommendedName>
</protein>
<dbReference type="Proteomes" id="UP000324585">
    <property type="component" value="Unassembled WGS sequence"/>
</dbReference>
<feature type="transmembrane region" description="Helical" evidence="1">
    <location>
        <begin position="148"/>
        <end position="168"/>
    </location>
</feature>
<dbReference type="InterPro" id="IPR013901">
    <property type="entry name" value="Anthrone_oxy"/>
</dbReference>
<feature type="transmembrane region" description="Helical" evidence="1">
    <location>
        <begin position="61"/>
        <end position="81"/>
    </location>
</feature>
<evidence type="ECO:0000256" key="1">
    <source>
        <dbReference type="SAM" id="Phobius"/>
    </source>
</evidence>
<gene>
    <name evidence="2" type="ORF">FVE85_8898</name>
</gene>
<comment type="caution">
    <text evidence="2">The sequence shown here is derived from an EMBL/GenBank/DDBJ whole genome shotgun (WGS) entry which is preliminary data.</text>
</comment>
<evidence type="ECO:0000313" key="3">
    <source>
        <dbReference type="Proteomes" id="UP000324585"/>
    </source>
</evidence>
<evidence type="ECO:0000313" key="2">
    <source>
        <dbReference type="EMBL" id="KAA8493453.1"/>
    </source>
</evidence>
<keyword evidence="3" id="KW-1185">Reference proteome</keyword>
<proteinExistence type="predicted"/>